<accession>A0A8C4TSW9</accession>
<keyword evidence="7" id="KW-1185">Reference proteome</keyword>
<dbReference type="InterPro" id="IPR009033">
    <property type="entry name" value="Calreticulin/calnexin_P_dom_sf"/>
</dbReference>
<reference evidence="6" key="1">
    <citation type="submission" date="2025-08" db="UniProtKB">
        <authorList>
            <consortium name="Ensembl"/>
        </authorList>
    </citation>
    <scope>IDENTIFICATION</scope>
</reference>
<name>A0A8C4TSW9_FALTI</name>
<dbReference type="GO" id="GO:0005789">
    <property type="term" value="C:endoplasmic reticulum membrane"/>
    <property type="evidence" value="ECO:0007669"/>
    <property type="project" value="TreeGrafter"/>
</dbReference>
<dbReference type="GO" id="GO:0036503">
    <property type="term" value="P:ERAD pathway"/>
    <property type="evidence" value="ECO:0007669"/>
    <property type="project" value="TreeGrafter"/>
</dbReference>
<feature type="chain" id="PRO_5034274217" evidence="5">
    <location>
        <begin position="35"/>
        <end position="350"/>
    </location>
</feature>
<keyword evidence="5" id="KW-0732">Signal</keyword>
<dbReference type="Ensembl" id="ENSFTIT00000003225.1">
    <property type="protein sequence ID" value="ENSFTIP00000003081.1"/>
    <property type="gene ID" value="ENSFTIG00000002119.1"/>
</dbReference>
<dbReference type="OrthoDB" id="1938156at2759"/>
<dbReference type="PANTHER" id="PTHR11073:SF3">
    <property type="entry name" value="CALRETICULIN-3"/>
    <property type="match status" value="1"/>
</dbReference>
<dbReference type="SUPFAM" id="SSF49899">
    <property type="entry name" value="Concanavalin A-like lectins/glucanases"/>
    <property type="match status" value="1"/>
</dbReference>
<evidence type="ECO:0000313" key="7">
    <source>
        <dbReference type="Proteomes" id="UP000694562"/>
    </source>
</evidence>
<evidence type="ECO:0000256" key="3">
    <source>
        <dbReference type="ARBA" id="ARBA00022824"/>
    </source>
</evidence>
<comment type="similarity">
    <text evidence="2 5">Belongs to the calreticulin family.</text>
</comment>
<evidence type="ECO:0000256" key="4">
    <source>
        <dbReference type="ARBA" id="ARBA00023186"/>
    </source>
</evidence>
<dbReference type="Gene3D" id="2.60.120.200">
    <property type="match status" value="2"/>
</dbReference>
<protein>
    <submittedName>
        <fullName evidence="6">Calreticulin 3</fullName>
    </submittedName>
</protein>
<evidence type="ECO:0000256" key="1">
    <source>
        <dbReference type="ARBA" id="ARBA00004240"/>
    </source>
</evidence>
<dbReference type="Proteomes" id="UP000694562">
    <property type="component" value="Unplaced"/>
</dbReference>
<feature type="signal peptide" evidence="5">
    <location>
        <begin position="1"/>
        <end position="34"/>
    </location>
</feature>
<evidence type="ECO:0000256" key="2">
    <source>
        <dbReference type="ARBA" id="ARBA00010983"/>
    </source>
</evidence>
<proteinExistence type="inferred from homology"/>
<dbReference type="GO" id="GO:0005509">
    <property type="term" value="F:calcium ion binding"/>
    <property type="evidence" value="ECO:0007669"/>
    <property type="project" value="InterPro"/>
</dbReference>
<keyword evidence="4 5" id="KW-0143">Chaperone</keyword>
<sequence>MAVAGQRGRGGGAPAGVALKVALRLGVALRSVRAAVYFQEQFLDGGWAGVGVSEKYKFDYYTNISTGPQTSENAKFYAVSHDLNHLVTKGRLWSFMVGDMLRVFPSDSDQKNLSGDSHYYIMFGEPNICGSETKKVHVILNHKNKHHPIKKPIRCKADRYTHLYTLIIRPDQTYNVKIDNKMVASGNLEDDFDFLPPRKVNDPTVRKPIDWDDRMQIDDPEDIKPEVICCPYSALLDYCISAECAFDTRGVCYENISIIGLDIWQVRSGTIFNNFLVIDDKAYAEDFGYETWGETKGPEREMNIMQIEEEQEQERVIEEKYLEQQFKKKLERKKESGKDRAVRNTIEKEF</sequence>
<dbReference type="PANTHER" id="PTHR11073">
    <property type="entry name" value="CALRETICULIN AND CALNEXIN"/>
    <property type="match status" value="1"/>
</dbReference>
<dbReference type="GO" id="GO:0006457">
    <property type="term" value="P:protein folding"/>
    <property type="evidence" value="ECO:0007669"/>
    <property type="project" value="InterPro"/>
</dbReference>
<keyword evidence="3 5" id="KW-0256">Endoplasmic reticulum</keyword>
<evidence type="ECO:0000313" key="6">
    <source>
        <dbReference type="Ensembl" id="ENSFTIP00000003081.1"/>
    </source>
</evidence>
<dbReference type="GO" id="GO:0051082">
    <property type="term" value="F:unfolded protein binding"/>
    <property type="evidence" value="ECO:0007669"/>
    <property type="project" value="InterPro"/>
</dbReference>
<dbReference type="SUPFAM" id="SSF63887">
    <property type="entry name" value="P-domain of calnexin/calreticulin"/>
    <property type="match status" value="1"/>
</dbReference>
<comment type="subcellular location">
    <subcellularLocation>
        <location evidence="1">Endoplasmic reticulum</location>
    </subcellularLocation>
</comment>
<dbReference type="Pfam" id="PF00262">
    <property type="entry name" value="Calreticulin"/>
    <property type="match status" value="1"/>
</dbReference>
<organism evidence="6 7">
    <name type="scientific">Falco tinnunculus</name>
    <name type="common">Common kestrel</name>
    <dbReference type="NCBI Taxonomy" id="100819"/>
    <lineage>
        <taxon>Eukaryota</taxon>
        <taxon>Metazoa</taxon>
        <taxon>Chordata</taxon>
        <taxon>Craniata</taxon>
        <taxon>Vertebrata</taxon>
        <taxon>Euteleostomi</taxon>
        <taxon>Archelosauria</taxon>
        <taxon>Archosauria</taxon>
        <taxon>Dinosauria</taxon>
        <taxon>Saurischia</taxon>
        <taxon>Theropoda</taxon>
        <taxon>Coelurosauria</taxon>
        <taxon>Aves</taxon>
        <taxon>Neognathae</taxon>
        <taxon>Neoaves</taxon>
        <taxon>Telluraves</taxon>
        <taxon>Australaves</taxon>
        <taxon>Falconiformes</taxon>
        <taxon>Falconidae</taxon>
        <taxon>Falco</taxon>
    </lineage>
</organism>
<evidence type="ECO:0000256" key="5">
    <source>
        <dbReference type="RuleBase" id="RU362126"/>
    </source>
</evidence>
<dbReference type="AlphaFoldDB" id="A0A8C4TSW9"/>
<reference evidence="6" key="2">
    <citation type="submission" date="2025-09" db="UniProtKB">
        <authorList>
            <consortium name="Ensembl"/>
        </authorList>
    </citation>
    <scope>IDENTIFICATION</scope>
</reference>
<dbReference type="InterPro" id="IPR001580">
    <property type="entry name" value="Calret/calnex"/>
</dbReference>
<dbReference type="InterPro" id="IPR013320">
    <property type="entry name" value="ConA-like_dom_sf"/>
</dbReference>
<dbReference type="OMA" id="GVCYENI"/>